<name>A0ABD0K8X7_9CAEN</name>
<feature type="region of interest" description="Disordered" evidence="1">
    <location>
        <begin position="38"/>
        <end position="59"/>
    </location>
</feature>
<gene>
    <name evidence="2" type="ORF">BaRGS_00025192</name>
</gene>
<dbReference type="EMBL" id="JACVVK020000225">
    <property type="protein sequence ID" value="KAK7483518.1"/>
    <property type="molecule type" value="Genomic_DNA"/>
</dbReference>
<feature type="compositionally biased region" description="Low complexity" evidence="1">
    <location>
        <begin position="45"/>
        <end position="59"/>
    </location>
</feature>
<dbReference type="Proteomes" id="UP001519460">
    <property type="component" value="Unassembled WGS sequence"/>
</dbReference>
<organism evidence="2 3">
    <name type="scientific">Batillaria attramentaria</name>
    <dbReference type="NCBI Taxonomy" id="370345"/>
    <lineage>
        <taxon>Eukaryota</taxon>
        <taxon>Metazoa</taxon>
        <taxon>Spiralia</taxon>
        <taxon>Lophotrochozoa</taxon>
        <taxon>Mollusca</taxon>
        <taxon>Gastropoda</taxon>
        <taxon>Caenogastropoda</taxon>
        <taxon>Sorbeoconcha</taxon>
        <taxon>Cerithioidea</taxon>
        <taxon>Batillariidae</taxon>
        <taxon>Batillaria</taxon>
    </lineage>
</organism>
<evidence type="ECO:0000313" key="3">
    <source>
        <dbReference type="Proteomes" id="UP001519460"/>
    </source>
</evidence>
<accession>A0ABD0K8X7</accession>
<protein>
    <submittedName>
        <fullName evidence="2">Uncharacterized protein</fullName>
    </submittedName>
</protein>
<sequence>MLANGDIKASNYTALTIAGLDRLNKWHLASVARRPLGGLTGPKWSLQSPSRSPSSSAGVSLSFVRTSPQFLGGVRELAFRRW</sequence>
<evidence type="ECO:0000256" key="1">
    <source>
        <dbReference type="SAM" id="MobiDB-lite"/>
    </source>
</evidence>
<reference evidence="2 3" key="1">
    <citation type="journal article" date="2023" name="Sci. Data">
        <title>Genome assembly of the Korean intertidal mud-creeper Batillaria attramentaria.</title>
        <authorList>
            <person name="Patra A.K."/>
            <person name="Ho P.T."/>
            <person name="Jun S."/>
            <person name="Lee S.J."/>
            <person name="Kim Y."/>
            <person name="Won Y.J."/>
        </authorList>
    </citation>
    <scope>NUCLEOTIDE SEQUENCE [LARGE SCALE GENOMIC DNA]</scope>
    <source>
        <strain evidence="2">Wonlab-2016</strain>
    </source>
</reference>
<comment type="caution">
    <text evidence="2">The sequence shown here is derived from an EMBL/GenBank/DDBJ whole genome shotgun (WGS) entry which is preliminary data.</text>
</comment>
<dbReference type="AlphaFoldDB" id="A0ABD0K8X7"/>
<keyword evidence="3" id="KW-1185">Reference proteome</keyword>
<evidence type="ECO:0000313" key="2">
    <source>
        <dbReference type="EMBL" id="KAK7483518.1"/>
    </source>
</evidence>
<proteinExistence type="predicted"/>